<evidence type="ECO:0000256" key="11">
    <source>
        <dbReference type="SAM" id="Phobius"/>
    </source>
</evidence>
<dbReference type="Proteomes" id="UP000552644">
    <property type="component" value="Unassembled WGS sequence"/>
</dbReference>
<dbReference type="Gene3D" id="3.40.50.300">
    <property type="entry name" value="P-loop containing nucleotide triphosphate hydrolases"/>
    <property type="match status" value="1"/>
</dbReference>
<keyword evidence="5 9" id="KW-0342">GTP-binding</keyword>
<evidence type="ECO:0000256" key="6">
    <source>
        <dbReference type="ARBA" id="ARBA00023136"/>
    </source>
</evidence>
<feature type="domain" description="SRP54-type proteins GTP-binding" evidence="12">
    <location>
        <begin position="364"/>
        <end position="377"/>
    </location>
</feature>
<name>A0A7W7VQ29_9ACTN</name>
<feature type="region of interest" description="Disordered" evidence="10">
    <location>
        <begin position="30"/>
        <end position="79"/>
    </location>
</feature>
<dbReference type="FunFam" id="3.40.50.300:FF:000053">
    <property type="entry name" value="Signal recognition particle receptor FtsY"/>
    <property type="match status" value="1"/>
</dbReference>
<dbReference type="GO" id="GO:0005737">
    <property type="term" value="C:cytoplasm"/>
    <property type="evidence" value="ECO:0007669"/>
    <property type="project" value="UniProtKB-SubCell"/>
</dbReference>
<gene>
    <name evidence="9" type="primary">ftsY</name>
    <name evidence="13" type="ORF">FHS44_005712</name>
</gene>
<evidence type="ECO:0000256" key="10">
    <source>
        <dbReference type="SAM" id="MobiDB-lite"/>
    </source>
</evidence>
<dbReference type="InterPro" id="IPR027417">
    <property type="entry name" value="P-loop_NTPase"/>
</dbReference>
<dbReference type="NCBIfam" id="TIGR00064">
    <property type="entry name" value="ftsY"/>
    <property type="match status" value="1"/>
</dbReference>
<sequence>MDGYLGIIAIIVVVALLAAGGMFLLLRPRGKSAPPVEPPEVRPVPGEEQAPSVGVAEDDDAATTTLPPPVKPAEPMVVPPAVEIPPPSAGRMVRLRARLARSQSTLGKGLLELLSRDRLDDDTWDEIEETLITADVGVAPTQAMVEELRTKVKVLGSRTPAEVRGLLKEQLLTQIGADLDRTLHVKPHGERPAVVLVVGVNGTGKTTTTGKLARSLIGDGKKVVLGAADTFRAAAADQLQTWGDRVGAEVVRGPEGGDPASVAFDAVAKGIEDKVDVVIVDTAGRLHTKTGLMDELGKVKRVIEKKATVDEVLLVLDATTGQNGMRQARVFAEVVDVTGITLTKLDGTAKGGIIISVQRELGVPVKLVGLGEGPDDLAPFDPEVFVDALLGD</sequence>
<keyword evidence="6 9" id="KW-0472">Membrane</keyword>
<keyword evidence="1 9" id="KW-1003">Cell membrane</keyword>
<comment type="function">
    <text evidence="9">Involved in targeting and insertion of nascent membrane proteins into the cytoplasmic membrane. Acts as a receptor for the complex formed by the signal recognition particle (SRP) and the ribosome-nascent chain (RNC).</text>
</comment>
<dbReference type="EMBL" id="JACHJP010000007">
    <property type="protein sequence ID" value="MBB4918582.1"/>
    <property type="molecule type" value="Genomic_DNA"/>
</dbReference>
<comment type="caution">
    <text evidence="13">The sequence shown here is derived from an EMBL/GenBank/DDBJ whole genome shotgun (WGS) entry which is preliminary data.</text>
</comment>
<evidence type="ECO:0000256" key="9">
    <source>
        <dbReference type="HAMAP-Rule" id="MF_00920"/>
    </source>
</evidence>
<keyword evidence="3 9" id="KW-0547">Nucleotide-binding</keyword>
<evidence type="ECO:0000256" key="8">
    <source>
        <dbReference type="ARBA" id="ARBA00048027"/>
    </source>
</evidence>
<dbReference type="AlphaFoldDB" id="A0A7W7VQ29"/>
<dbReference type="RefSeq" id="WP_184719989.1">
    <property type="nucleotide sequence ID" value="NZ_JACHJP010000007.1"/>
</dbReference>
<dbReference type="InterPro" id="IPR042101">
    <property type="entry name" value="SRP54_N_sf"/>
</dbReference>
<feature type="binding site" evidence="9">
    <location>
        <begin position="199"/>
        <end position="206"/>
    </location>
    <ligand>
        <name>GTP</name>
        <dbReference type="ChEBI" id="CHEBI:37565"/>
    </ligand>
</feature>
<keyword evidence="4 9" id="KW-0378">Hydrolase</keyword>
<keyword evidence="2 9" id="KW-0963">Cytoplasm</keyword>
<evidence type="ECO:0000256" key="4">
    <source>
        <dbReference type="ARBA" id="ARBA00022801"/>
    </source>
</evidence>
<dbReference type="InterPro" id="IPR003593">
    <property type="entry name" value="AAA+_ATPase"/>
</dbReference>
<evidence type="ECO:0000256" key="5">
    <source>
        <dbReference type="ARBA" id="ARBA00023134"/>
    </source>
</evidence>
<dbReference type="InterPro" id="IPR004390">
    <property type="entry name" value="SR_rcpt_FtsY"/>
</dbReference>
<keyword evidence="7 9" id="KW-0675">Receptor</keyword>
<dbReference type="InterPro" id="IPR000897">
    <property type="entry name" value="SRP54_GTPase_dom"/>
</dbReference>
<feature type="transmembrane region" description="Helical" evidence="11">
    <location>
        <begin position="6"/>
        <end position="26"/>
    </location>
</feature>
<organism evidence="13 14">
    <name type="scientific">Streptosporangium saharense</name>
    <dbReference type="NCBI Taxonomy" id="1706840"/>
    <lineage>
        <taxon>Bacteria</taxon>
        <taxon>Bacillati</taxon>
        <taxon>Actinomycetota</taxon>
        <taxon>Actinomycetes</taxon>
        <taxon>Streptosporangiales</taxon>
        <taxon>Streptosporangiaceae</taxon>
        <taxon>Streptosporangium</taxon>
    </lineage>
</organism>
<evidence type="ECO:0000313" key="14">
    <source>
        <dbReference type="Proteomes" id="UP000552644"/>
    </source>
</evidence>
<feature type="binding site" evidence="9">
    <location>
        <begin position="281"/>
        <end position="285"/>
    </location>
    <ligand>
        <name>GTP</name>
        <dbReference type="ChEBI" id="CHEBI:37565"/>
    </ligand>
</feature>
<dbReference type="PANTHER" id="PTHR43134:SF1">
    <property type="entry name" value="SIGNAL RECOGNITION PARTICLE RECEPTOR SUBUNIT ALPHA"/>
    <property type="match status" value="1"/>
</dbReference>
<dbReference type="InterPro" id="IPR013822">
    <property type="entry name" value="Signal_recog_particl_SRP54_hlx"/>
</dbReference>
<comment type="catalytic activity">
    <reaction evidence="8 9">
        <text>GTP + H2O = GDP + phosphate + H(+)</text>
        <dbReference type="Rhea" id="RHEA:19669"/>
        <dbReference type="ChEBI" id="CHEBI:15377"/>
        <dbReference type="ChEBI" id="CHEBI:15378"/>
        <dbReference type="ChEBI" id="CHEBI:37565"/>
        <dbReference type="ChEBI" id="CHEBI:43474"/>
        <dbReference type="ChEBI" id="CHEBI:58189"/>
        <dbReference type="EC" id="3.6.5.4"/>
    </reaction>
</comment>
<keyword evidence="11" id="KW-1133">Transmembrane helix</keyword>
<dbReference type="GO" id="GO:0005886">
    <property type="term" value="C:plasma membrane"/>
    <property type="evidence" value="ECO:0007669"/>
    <property type="project" value="UniProtKB-SubCell"/>
</dbReference>
<evidence type="ECO:0000259" key="12">
    <source>
        <dbReference type="PROSITE" id="PS00300"/>
    </source>
</evidence>
<comment type="subcellular location">
    <subcellularLocation>
        <location evidence="9">Cell membrane</location>
        <topology evidence="9">Peripheral membrane protein</topology>
        <orientation evidence="9">Cytoplasmic side</orientation>
    </subcellularLocation>
    <subcellularLocation>
        <location evidence="9">Cytoplasm</location>
    </subcellularLocation>
</comment>
<protein>
    <recommendedName>
        <fullName evidence="9">Signal recognition particle receptor FtsY</fullName>
        <shortName evidence="9">SRP receptor</shortName>
        <ecNumber evidence="9">3.6.5.4</ecNumber>
    </recommendedName>
</protein>
<dbReference type="HAMAP" id="MF_00920">
    <property type="entry name" value="FtsY"/>
    <property type="match status" value="1"/>
</dbReference>
<dbReference type="SUPFAM" id="SSF52540">
    <property type="entry name" value="P-loop containing nucleoside triphosphate hydrolases"/>
    <property type="match status" value="1"/>
</dbReference>
<reference evidence="13 14" key="1">
    <citation type="submission" date="2020-08" db="EMBL/GenBank/DDBJ databases">
        <title>Genomic Encyclopedia of Type Strains, Phase III (KMG-III): the genomes of soil and plant-associated and newly described type strains.</title>
        <authorList>
            <person name="Whitman W."/>
        </authorList>
    </citation>
    <scope>NUCLEOTIDE SEQUENCE [LARGE SCALE GENOMIC DNA]</scope>
    <source>
        <strain evidence="13 14">CECT 8840</strain>
    </source>
</reference>
<dbReference type="GO" id="GO:0003924">
    <property type="term" value="F:GTPase activity"/>
    <property type="evidence" value="ECO:0007669"/>
    <property type="project" value="UniProtKB-UniRule"/>
</dbReference>
<feature type="binding site" evidence="9">
    <location>
        <begin position="343"/>
        <end position="346"/>
    </location>
    <ligand>
        <name>GTP</name>
        <dbReference type="ChEBI" id="CHEBI:37565"/>
    </ligand>
</feature>
<dbReference type="EC" id="3.6.5.4" evidence="9"/>
<dbReference type="SMART" id="SM00382">
    <property type="entry name" value="AAA"/>
    <property type="match status" value="1"/>
</dbReference>
<dbReference type="GO" id="GO:0005525">
    <property type="term" value="F:GTP binding"/>
    <property type="evidence" value="ECO:0007669"/>
    <property type="project" value="UniProtKB-UniRule"/>
</dbReference>
<dbReference type="PROSITE" id="PS00300">
    <property type="entry name" value="SRP54"/>
    <property type="match status" value="1"/>
</dbReference>
<proteinExistence type="inferred from homology"/>
<dbReference type="GO" id="GO:0005047">
    <property type="term" value="F:signal recognition particle binding"/>
    <property type="evidence" value="ECO:0007669"/>
    <property type="project" value="TreeGrafter"/>
</dbReference>
<evidence type="ECO:0000256" key="1">
    <source>
        <dbReference type="ARBA" id="ARBA00022475"/>
    </source>
</evidence>
<dbReference type="Pfam" id="PF02881">
    <property type="entry name" value="SRP54_N"/>
    <property type="match status" value="1"/>
</dbReference>
<comment type="similarity">
    <text evidence="9">Belongs to the GTP-binding SRP family. FtsY subfamily.</text>
</comment>
<dbReference type="FunFam" id="1.20.120.140:FF:000002">
    <property type="entry name" value="Signal recognition particle receptor FtsY"/>
    <property type="match status" value="1"/>
</dbReference>
<dbReference type="SUPFAM" id="SSF47364">
    <property type="entry name" value="Domain of the SRP/SRP receptor G-proteins"/>
    <property type="match status" value="1"/>
</dbReference>
<evidence type="ECO:0000256" key="3">
    <source>
        <dbReference type="ARBA" id="ARBA00022741"/>
    </source>
</evidence>
<dbReference type="PANTHER" id="PTHR43134">
    <property type="entry name" value="SIGNAL RECOGNITION PARTICLE RECEPTOR SUBUNIT ALPHA"/>
    <property type="match status" value="1"/>
</dbReference>
<accession>A0A7W7VQ29</accession>
<dbReference type="Gene3D" id="1.20.120.140">
    <property type="entry name" value="Signal recognition particle SRP54, nucleotide-binding domain"/>
    <property type="match status" value="1"/>
</dbReference>
<evidence type="ECO:0000256" key="2">
    <source>
        <dbReference type="ARBA" id="ARBA00022490"/>
    </source>
</evidence>
<dbReference type="InterPro" id="IPR036225">
    <property type="entry name" value="SRP/SRP_N"/>
</dbReference>
<dbReference type="SMART" id="SM00963">
    <property type="entry name" value="SRP54_N"/>
    <property type="match status" value="1"/>
</dbReference>
<evidence type="ECO:0000256" key="7">
    <source>
        <dbReference type="ARBA" id="ARBA00023170"/>
    </source>
</evidence>
<keyword evidence="11" id="KW-0812">Transmembrane</keyword>
<evidence type="ECO:0000313" key="13">
    <source>
        <dbReference type="EMBL" id="MBB4918582.1"/>
    </source>
</evidence>
<dbReference type="SMART" id="SM00962">
    <property type="entry name" value="SRP54"/>
    <property type="match status" value="1"/>
</dbReference>
<keyword evidence="14" id="KW-1185">Reference proteome</keyword>
<dbReference type="Pfam" id="PF00448">
    <property type="entry name" value="SRP54"/>
    <property type="match status" value="1"/>
</dbReference>
<dbReference type="GO" id="GO:0006614">
    <property type="term" value="P:SRP-dependent cotranslational protein targeting to membrane"/>
    <property type="evidence" value="ECO:0007669"/>
    <property type="project" value="InterPro"/>
</dbReference>
<comment type="subunit">
    <text evidence="9">Part of the signal recognition particle protein translocation system, which is composed of SRP and FtsY.</text>
</comment>